<keyword evidence="3" id="KW-1185">Reference proteome</keyword>
<evidence type="ECO:0000313" key="2">
    <source>
        <dbReference type="EMBL" id="CAD7282405.1"/>
    </source>
</evidence>
<dbReference type="EMBL" id="OA885835">
    <property type="protein sequence ID" value="CAD7282405.1"/>
    <property type="molecule type" value="Genomic_DNA"/>
</dbReference>
<dbReference type="Proteomes" id="UP000678499">
    <property type="component" value="Unassembled WGS sequence"/>
</dbReference>
<evidence type="ECO:0000256" key="1">
    <source>
        <dbReference type="SAM" id="MobiDB-lite"/>
    </source>
</evidence>
<gene>
    <name evidence="2" type="ORF">NMOB1V02_LOCUS10030</name>
</gene>
<dbReference type="EMBL" id="CAJPEX010003798">
    <property type="protein sequence ID" value="CAG0922557.1"/>
    <property type="molecule type" value="Genomic_DNA"/>
</dbReference>
<organism evidence="2">
    <name type="scientific">Notodromas monacha</name>
    <dbReference type="NCBI Taxonomy" id="399045"/>
    <lineage>
        <taxon>Eukaryota</taxon>
        <taxon>Metazoa</taxon>
        <taxon>Ecdysozoa</taxon>
        <taxon>Arthropoda</taxon>
        <taxon>Crustacea</taxon>
        <taxon>Oligostraca</taxon>
        <taxon>Ostracoda</taxon>
        <taxon>Podocopa</taxon>
        <taxon>Podocopida</taxon>
        <taxon>Cypridocopina</taxon>
        <taxon>Cypridoidea</taxon>
        <taxon>Cyprididae</taxon>
        <taxon>Notodromas</taxon>
    </lineage>
</organism>
<protein>
    <submittedName>
        <fullName evidence="2">Uncharacterized protein</fullName>
    </submittedName>
</protein>
<evidence type="ECO:0000313" key="3">
    <source>
        <dbReference type="Proteomes" id="UP000678499"/>
    </source>
</evidence>
<feature type="region of interest" description="Disordered" evidence="1">
    <location>
        <begin position="1"/>
        <end position="118"/>
    </location>
</feature>
<dbReference type="AlphaFoldDB" id="A0A7R9BVI8"/>
<feature type="compositionally biased region" description="Polar residues" evidence="1">
    <location>
        <begin position="1"/>
        <end position="13"/>
    </location>
</feature>
<name>A0A7R9BVI8_9CRUS</name>
<sequence>MTEAPTNATTHAQPDQIAEFVPRTTPNKDNDARQQQQSPTLDPPVRLRATISGTRTGRGCSASPGATAPADPQAPDHQRHLRDPVLGSFGRLQPIGRRQPKGGDFVGLRPRGNPSVASSLGYTAQQHLHANPEADRAPGLPHCDAYLRGGVTKADLISTSLWTAENPPKAGDCKSLPDVKVCICSRDLCNSAMTLKSSFYASIIALVAFLYETQMGLLLLERLNMENIHTTEMNEINYTENEDKETENYETQMGLLFLEVPPIGAELMHTPAYLLARMVWQHYNQHAIDGDKDMKYCNTKEKCSVAPELVINELHLDFDTTLGLLAIGQPNFCLAIPGMTGAGLRVLALTDTSTTWPTLR</sequence>
<reference evidence="2" key="1">
    <citation type="submission" date="2020-11" db="EMBL/GenBank/DDBJ databases">
        <authorList>
            <person name="Tran Van P."/>
        </authorList>
    </citation>
    <scope>NUCLEOTIDE SEQUENCE</scope>
</reference>
<accession>A0A7R9BVI8</accession>
<feature type="compositionally biased region" description="Basic and acidic residues" evidence="1">
    <location>
        <begin position="74"/>
        <end position="83"/>
    </location>
</feature>
<proteinExistence type="predicted"/>